<dbReference type="Proteomes" id="UP001321760">
    <property type="component" value="Unassembled WGS sequence"/>
</dbReference>
<protein>
    <submittedName>
        <fullName evidence="1">Uncharacterized protein</fullName>
    </submittedName>
</protein>
<accession>A0AAV9GDJ9</accession>
<dbReference type="AlphaFoldDB" id="A0AAV9GDJ9"/>
<reference evidence="1" key="1">
    <citation type="journal article" date="2023" name="Mol. Phylogenet. Evol.">
        <title>Genome-scale phylogeny and comparative genomics of the fungal order Sordariales.</title>
        <authorList>
            <person name="Hensen N."/>
            <person name="Bonometti L."/>
            <person name="Westerberg I."/>
            <person name="Brannstrom I.O."/>
            <person name="Guillou S."/>
            <person name="Cros-Aarteil S."/>
            <person name="Calhoun S."/>
            <person name="Haridas S."/>
            <person name="Kuo A."/>
            <person name="Mondo S."/>
            <person name="Pangilinan J."/>
            <person name="Riley R."/>
            <person name="LaButti K."/>
            <person name="Andreopoulos B."/>
            <person name="Lipzen A."/>
            <person name="Chen C."/>
            <person name="Yan M."/>
            <person name="Daum C."/>
            <person name="Ng V."/>
            <person name="Clum A."/>
            <person name="Steindorff A."/>
            <person name="Ohm R.A."/>
            <person name="Martin F."/>
            <person name="Silar P."/>
            <person name="Natvig D.O."/>
            <person name="Lalanne C."/>
            <person name="Gautier V."/>
            <person name="Ament-Velasquez S.L."/>
            <person name="Kruys A."/>
            <person name="Hutchinson M.I."/>
            <person name="Powell A.J."/>
            <person name="Barry K."/>
            <person name="Miller A.N."/>
            <person name="Grigoriev I.V."/>
            <person name="Debuchy R."/>
            <person name="Gladieux P."/>
            <person name="Hiltunen Thoren M."/>
            <person name="Johannesson H."/>
        </authorList>
    </citation>
    <scope>NUCLEOTIDE SEQUENCE</scope>
    <source>
        <strain evidence="1">PSN243</strain>
    </source>
</reference>
<keyword evidence="2" id="KW-1185">Reference proteome</keyword>
<proteinExistence type="predicted"/>
<sequence>MADPDYGLARTIPPRLLEAAKLIQQLGPSSVATRLEDLPEAWELVAMIEETFRVCSHPTILPIRLIVILLRFSSPNIAPSIIPSIIDTYSPLALGTISSIPFSATIGSNITHANKDGLGNFAGAVYPDRSRASPRMPLDIARFWDLFIPDIYDHAVLVFFVDGSHGKADDGTMSSSHSITFKRFLPGHDPPYGRRFTLAWHDGTDLGSGISEALALADGLEVFHDQAVLLATFGVKQVTGLFFSDHQDNLRVLARQGFINPRRPDCREVMKLVFEQARKAMAIPGMDIHLVTR</sequence>
<reference evidence="1" key="2">
    <citation type="submission" date="2023-05" db="EMBL/GenBank/DDBJ databases">
        <authorList>
            <consortium name="Lawrence Berkeley National Laboratory"/>
            <person name="Steindorff A."/>
            <person name="Hensen N."/>
            <person name="Bonometti L."/>
            <person name="Westerberg I."/>
            <person name="Brannstrom I.O."/>
            <person name="Guillou S."/>
            <person name="Cros-Aarteil S."/>
            <person name="Calhoun S."/>
            <person name="Haridas S."/>
            <person name="Kuo A."/>
            <person name="Mondo S."/>
            <person name="Pangilinan J."/>
            <person name="Riley R."/>
            <person name="Labutti K."/>
            <person name="Andreopoulos B."/>
            <person name="Lipzen A."/>
            <person name="Chen C."/>
            <person name="Yanf M."/>
            <person name="Daum C."/>
            <person name="Ng V."/>
            <person name="Clum A."/>
            <person name="Ohm R."/>
            <person name="Martin F."/>
            <person name="Silar P."/>
            <person name="Natvig D."/>
            <person name="Lalanne C."/>
            <person name="Gautier V."/>
            <person name="Ament-Velasquez S.L."/>
            <person name="Kruys A."/>
            <person name="Hutchinson M.I."/>
            <person name="Powell A.J."/>
            <person name="Barry K."/>
            <person name="Miller A.N."/>
            <person name="Grigoriev I.V."/>
            <person name="Debuchy R."/>
            <person name="Gladieux P."/>
            <person name="Thoren M.H."/>
            <person name="Johannesson H."/>
        </authorList>
    </citation>
    <scope>NUCLEOTIDE SEQUENCE</scope>
    <source>
        <strain evidence="1">PSN243</strain>
    </source>
</reference>
<name>A0AAV9GDJ9_9PEZI</name>
<evidence type="ECO:0000313" key="1">
    <source>
        <dbReference type="EMBL" id="KAK4446169.1"/>
    </source>
</evidence>
<dbReference type="EMBL" id="MU865959">
    <property type="protein sequence ID" value="KAK4446169.1"/>
    <property type="molecule type" value="Genomic_DNA"/>
</dbReference>
<evidence type="ECO:0000313" key="2">
    <source>
        <dbReference type="Proteomes" id="UP001321760"/>
    </source>
</evidence>
<gene>
    <name evidence="1" type="ORF">QBC34DRAFT_470344</name>
</gene>
<organism evidence="1 2">
    <name type="scientific">Podospora aff. communis PSN243</name>
    <dbReference type="NCBI Taxonomy" id="3040156"/>
    <lineage>
        <taxon>Eukaryota</taxon>
        <taxon>Fungi</taxon>
        <taxon>Dikarya</taxon>
        <taxon>Ascomycota</taxon>
        <taxon>Pezizomycotina</taxon>
        <taxon>Sordariomycetes</taxon>
        <taxon>Sordariomycetidae</taxon>
        <taxon>Sordariales</taxon>
        <taxon>Podosporaceae</taxon>
        <taxon>Podospora</taxon>
    </lineage>
</organism>
<comment type="caution">
    <text evidence="1">The sequence shown here is derived from an EMBL/GenBank/DDBJ whole genome shotgun (WGS) entry which is preliminary data.</text>
</comment>